<proteinExistence type="predicted"/>
<evidence type="ECO:0000313" key="1">
    <source>
        <dbReference type="EMBL" id="ALN41944.1"/>
    </source>
</evidence>
<dbReference type="EMBL" id="KP658210">
    <property type="protein sequence ID" value="ALN41944.1"/>
    <property type="molecule type" value="Genomic_DNA"/>
</dbReference>
<organism evidence="1">
    <name type="scientific">Cnaphalocrocis medinalis granulovirus</name>
    <dbReference type="NCBI Taxonomy" id="1750712"/>
    <lineage>
        <taxon>Viruses</taxon>
        <taxon>Viruses incertae sedis</taxon>
        <taxon>Naldaviricetes</taxon>
        <taxon>Lefavirales</taxon>
        <taxon>Baculoviridae</taxon>
        <taxon>Betabaculovirus</taxon>
        <taxon>Betabaculovirus cnamedinalis</taxon>
    </lineage>
</organism>
<accession>A0A109X235</accession>
<protein>
    <submittedName>
        <fullName evidence="1">ORF11</fullName>
    </submittedName>
</protein>
<name>A0A109X235_9BBAC</name>
<sequence length="53" mass="6505">MLKNDNYEYEFDQDTIEDYCRLHKHGNYINYTEKSIKSDYTIQIDKIMCVKMC</sequence>
<reference evidence="1" key="1">
    <citation type="journal article" date="2016" name="PLoS ONE">
        <title>Genome of Cnaphalocrocis medinalis Granulovirus, the First Crambidae-Infecting Betabaculovirus Isolated from Rice Leaffolder to Sequenced.</title>
        <authorList>
            <person name="Han G."/>
            <person name="Xu J."/>
            <person name="Liu Q."/>
            <person name="Li C."/>
            <person name="Xu H."/>
            <person name="Lu Z."/>
        </authorList>
    </citation>
    <scope>NUCLEOTIDE SEQUENCE</scope>
</reference>